<accession>A0A2I0VKX2</accession>
<dbReference type="AlphaFoldDB" id="A0A2I0VKX2"/>
<evidence type="ECO:0000313" key="1">
    <source>
        <dbReference type="EMBL" id="PKU64070.1"/>
    </source>
</evidence>
<gene>
    <name evidence="1" type="ORF">MA16_Dca007976</name>
</gene>
<dbReference type="Proteomes" id="UP000233837">
    <property type="component" value="Unassembled WGS sequence"/>
</dbReference>
<evidence type="ECO:0000313" key="2">
    <source>
        <dbReference type="Proteomes" id="UP000233837"/>
    </source>
</evidence>
<organism evidence="1 2">
    <name type="scientific">Dendrobium catenatum</name>
    <dbReference type="NCBI Taxonomy" id="906689"/>
    <lineage>
        <taxon>Eukaryota</taxon>
        <taxon>Viridiplantae</taxon>
        <taxon>Streptophyta</taxon>
        <taxon>Embryophyta</taxon>
        <taxon>Tracheophyta</taxon>
        <taxon>Spermatophyta</taxon>
        <taxon>Magnoliopsida</taxon>
        <taxon>Liliopsida</taxon>
        <taxon>Asparagales</taxon>
        <taxon>Orchidaceae</taxon>
        <taxon>Epidendroideae</taxon>
        <taxon>Malaxideae</taxon>
        <taxon>Dendrobiinae</taxon>
        <taxon>Dendrobium</taxon>
    </lineage>
</organism>
<protein>
    <recommendedName>
        <fullName evidence="3">F-box protein</fullName>
    </recommendedName>
</protein>
<reference evidence="1 2" key="2">
    <citation type="journal article" date="2017" name="Nature">
        <title>The Apostasia genome and the evolution of orchids.</title>
        <authorList>
            <person name="Zhang G.Q."/>
            <person name="Liu K.W."/>
            <person name="Li Z."/>
            <person name="Lohaus R."/>
            <person name="Hsiao Y.Y."/>
            <person name="Niu S.C."/>
            <person name="Wang J.Y."/>
            <person name="Lin Y.C."/>
            <person name="Xu Q."/>
            <person name="Chen L.J."/>
            <person name="Yoshida K."/>
            <person name="Fujiwara S."/>
            <person name="Wang Z.W."/>
            <person name="Zhang Y.Q."/>
            <person name="Mitsuda N."/>
            <person name="Wang M."/>
            <person name="Liu G.H."/>
            <person name="Pecoraro L."/>
            <person name="Huang H.X."/>
            <person name="Xiao X.J."/>
            <person name="Lin M."/>
            <person name="Wu X.Y."/>
            <person name="Wu W.L."/>
            <person name="Chen Y.Y."/>
            <person name="Chang S.B."/>
            <person name="Sakamoto S."/>
            <person name="Ohme-Takagi M."/>
            <person name="Yagi M."/>
            <person name="Zeng S.J."/>
            <person name="Shen C.Y."/>
            <person name="Yeh C.M."/>
            <person name="Luo Y.B."/>
            <person name="Tsai W.C."/>
            <person name="Van de Peer Y."/>
            <person name="Liu Z.J."/>
        </authorList>
    </citation>
    <scope>NUCLEOTIDE SEQUENCE [LARGE SCALE GENOMIC DNA]</scope>
    <source>
        <tissue evidence="1">The whole plant</tissue>
    </source>
</reference>
<name>A0A2I0VKX2_9ASPA</name>
<evidence type="ECO:0008006" key="3">
    <source>
        <dbReference type="Google" id="ProtNLM"/>
    </source>
</evidence>
<reference evidence="1 2" key="1">
    <citation type="journal article" date="2016" name="Sci. Rep.">
        <title>The Dendrobium catenatum Lindl. genome sequence provides insights into polysaccharide synthase, floral development and adaptive evolution.</title>
        <authorList>
            <person name="Zhang G.Q."/>
            <person name="Xu Q."/>
            <person name="Bian C."/>
            <person name="Tsai W.C."/>
            <person name="Yeh C.M."/>
            <person name="Liu K.W."/>
            <person name="Yoshida K."/>
            <person name="Zhang L.S."/>
            <person name="Chang S.B."/>
            <person name="Chen F."/>
            <person name="Shi Y."/>
            <person name="Su Y.Y."/>
            <person name="Zhang Y.Q."/>
            <person name="Chen L.J."/>
            <person name="Yin Y."/>
            <person name="Lin M."/>
            <person name="Huang H."/>
            <person name="Deng H."/>
            <person name="Wang Z.W."/>
            <person name="Zhu S.L."/>
            <person name="Zhao X."/>
            <person name="Deng C."/>
            <person name="Niu S.C."/>
            <person name="Huang J."/>
            <person name="Wang M."/>
            <person name="Liu G.H."/>
            <person name="Yang H.J."/>
            <person name="Xiao X.J."/>
            <person name="Hsiao Y.Y."/>
            <person name="Wu W.L."/>
            <person name="Chen Y.Y."/>
            <person name="Mitsuda N."/>
            <person name="Ohme-Takagi M."/>
            <person name="Luo Y.B."/>
            <person name="Van de Peer Y."/>
            <person name="Liu Z.J."/>
        </authorList>
    </citation>
    <scope>NUCLEOTIDE SEQUENCE [LARGE SCALE GENOMIC DNA]</scope>
    <source>
        <tissue evidence="1">The whole plant</tissue>
    </source>
</reference>
<sequence length="368" mass="42301">MTTQNTHGIILRTSSTFSGRYAYFPFPRSFPSDAALNLDNIFTDSIVNAPHFPDITILDSVSSNILYQTYNTFPNFFHVYNLINRSHFSFSFPYLLTFVTAAILIHDCTRFKVLVVYINEHPNPLFIEEGGDRNKPLVFYIYTSERKNWSLVPIDYDLTSNRLLPNRRNPAHIGEDIVYLDLTNRFLVTYAYWDEKIELIPKLVSIWEKDLIKLDDATRYYQSKGQLHCVKFNPIKQRIEVYIWREPPNGLWRLVAKGKKGSTWGKVLGIHPDDEGCLLVRSQNDEVLMVNIKRDFSRVIIEGRGTNCSPECFHYGMNDVFEAAILEGAQSSSCGILHPHENVDGPEGEVFIVSRYGSLLVFPQQNVG</sequence>
<proteinExistence type="predicted"/>
<dbReference type="EMBL" id="KZ503438">
    <property type="protein sequence ID" value="PKU64070.1"/>
    <property type="molecule type" value="Genomic_DNA"/>
</dbReference>
<keyword evidence="2" id="KW-1185">Reference proteome</keyword>